<evidence type="ECO:0000256" key="1">
    <source>
        <dbReference type="SAM" id="MobiDB-lite"/>
    </source>
</evidence>
<sequence>MGSPPLNGCRGQLFALRGKGKHRHTSGTQGAGLACTAGIRGTALAPLSGYDANPTTSCRPFTGRLRMLTIHRLTAGDGYKYLLQHIASGDLDRRMATPLTAYYTSTGYPPGRWIGSGLPGLGDGLLLPGTEVTEDSMAALFGRGEDPLNGRILGRPYPTYPSPSERIRAEIRRLSPSLDDVQRQAAIAQIRKTEMRKKTKHAVAGFDFTFSPVKSVSALWATTDVGVQEQIVAAHHEAVHDVVTLIEQHAAFTRSGEHGIAQLDIRGVIAATFDHWDTRSGDPQLHTHVVVANRVQGREDGVWRTLDSRVLHRATVAMSEIHNVLLADNLTRRLGVGWELRERGSSRNPAFEIDVIPDELINEFSARTEQIEANLATLLEQRSDRSHPPSRREMYVLRQQATLLNRPPKHQARPLAAMMAEWKNRAHRAVGADVLATIQQSLEHQGERPLAAADLSPETIDAYGAATVLTLQNKRATWTRWNLMAEAARQTRLLRLISSTDRFDVLQAIVERAEQHSISLTAPELVAVPIARASGESVFTIHNGQIYTSPVILGAEAVLLDLARDAAGPKISYRLVQADNLSADKVRALHRIATSGQKVEALRGPAGTGKTSLLSALSSTWQRAHGEGSIIALAPSSAASTILSDAIGAPTENIAKWIYESAGLGAEIRRQRIQETEHAAHLAHRSRRRLRHHSLITQLAGLRAEDDRWTFHKNQLVIIDEASMAGTMELATLARATDAAGAKLLLIGDDAQLGAADTGGAFRLVANDTDAAELSDVWRFTNPWERDASLALRAGHFDVIDAYDEHDRLAAGPADEMEDAAYQAWRADIHTGKISLLIAADNATVARLNARARLDRITTGEVEPDGVELHDGTAVGLGDHIVTRLNNRRLRYGQTGFVQNGDHWTVIHRWPDGSLTVQNHNNDTVTLPTTYVQESVELAYATTAHRAQGATVDTAHLVVTDHLTRALLYVGLTRGRHSNHAYITTHQPTPDLHEPQLEQTMQDVLEAVLDNPGVELSAHEVMRQELDNATRLDRLVPIHEHLCQLDARTRYAGAIATSGLDSADQAALQASAAYGALTAALRRAESVGFNVADFLRMAVNQAPLTDAHDLAAVLHTRALRLLHRSARQTGRQPILIAGMVSPARQTSDPLLVAPLREIENQIVQRVDWLTEQAIHEAPPWYQAFDRFVSDQSASQRTEWLRQIVAYRERYGIHTADPLGEPPQPTAAAQYAAYSRLTTALHLAPPESGQGFAIQHHDGAGVDDPAASPPLTRG</sequence>
<dbReference type="NCBIfam" id="NF041492">
    <property type="entry name" value="MobF"/>
    <property type="match status" value="1"/>
</dbReference>
<gene>
    <name evidence="3" type="ORF">E1261_02015</name>
</gene>
<dbReference type="InterPro" id="IPR027417">
    <property type="entry name" value="P-loop_NTPase"/>
</dbReference>
<dbReference type="EMBL" id="SMKA01000004">
    <property type="protein sequence ID" value="TDC34979.1"/>
    <property type="molecule type" value="Genomic_DNA"/>
</dbReference>
<dbReference type="Pfam" id="PF13604">
    <property type="entry name" value="AAA_30"/>
    <property type="match status" value="1"/>
</dbReference>
<organism evidence="3 4">
    <name type="scientific">Kribbella albertanoniae</name>
    <dbReference type="NCBI Taxonomy" id="1266829"/>
    <lineage>
        <taxon>Bacteria</taxon>
        <taxon>Bacillati</taxon>
        <taxon>Actinomycetota</taxon>
        <taxon>Actinomycetes</taxon>
        <taxon>Propionibacteriales</taxon>
        <taxon>Kribbellaceae</taxon>
        <taxon>Kribbella</taxon>
    </lineage>
</organism>
<comment type="caution">
    <text evidence="3">The sequence shown here is derived from an EMBL/GenBank/DDBJ whole genome shotgun (WGS) entry which is preliminary data.</text>
</comment>
<evidence type="ECO:0000313" key="3">
    <source>
        <dbReference type="EMBL" id="TDC34979.1"/>
    </source>
</evidence>
<feature type="region of interest" description="Disordered" evidence="1">
    <location>
        <begin position="1247"/>
        <end position="1273"/>
    </location>
</feature>
<accession>A0A4R4QI03</accession>
<dbReference type="InterPro" id="IPR014862">
    <property type="entry name" value="TrwC"/>
</dbReference>
<protein>
    <submittedName>
        <fullName evidence="3">Conjugal transfer protein</fullName>
    </submittedName>
</protein>
<dbReference type="CDD" id="cd18809">
    <property type="entry name" value="SF1_C_RecD"/>
    <property type="match status" value="1"/>
</dbReference>
<reference evidence="3 4" key="1">
    <citation type="submission" date="2019-03" db="EMBL/GenBank/DDBJ databases">
        <title>Draft genome sequences of novel Actinobacteria.</title>
        <authorList>
            <person name="Sahin N."/>
            <person name="Ay H."/>
            <person name="Saygin H."/>
        </authorList>
    </citation>
    <scope>NUCLEOTIDE SEQUENCE [LARGE SCALE GENOMIC DNA]</scope>
    <source>
        <strain evidence="3 4">JCM 30547</strain>
    </source>
</reference>
<dbReference type="InterPro" id="IPR003593">
    <property type="entry name" value="AAA+_ATPase"/>
</dbReference>
<dbReference type="AlphaFoldDB" id="A0A4R4QI03"/>
<name>A0A4R4QI03_9ACTN</name>
<dbReference type="Gene3D" id="3.40.50.300">
    <property type="entry name" value="P-loop containing nucleotide triphosphate hydrolases"/>
    <property type="match status" value="2"/>
</dbReference>
<dbReference type="SUPFAM" id="SSF52540">
    <property type="entry name" value="P-loop containing nucleoside triphosphate hydrolases"/>
    <property type="match status" value="2"/>
</dbReference>
<dbReference type="SUPFAM" id="SSF55464">
    <property type="entry name" value="Origin of replication-binding domain, RBD-like"/>
    <property type="match status" value="1"/>
</dbReference>
<dbReference type="OrthoDB" id="4524286at2"/>
<proteinExistence type="predicted"/>
<dbReference type="SMART" id="SM00382">
    <property type="entry name" value="AAA"/>
    <property type="match status" value="1"/>
</dbReference>
<keyword evidence="4" id="KW-1185">Reference proteome</keyword>
<evidence type="ECO:0000259" key="2">
    <source>
        <dbReference type="SMART" id="SM00382"/>
    </source>
</evidence>
<dbReference type="Proteomes" id="UP000295075">
    <property type="component" value="Unassembled WGS sequence"/>
</dbReference>
<dbReference type="Pfam" id="PF08751">
    <property type="entry name" value="TrwC"/>
    <property type="match status" value="1"/>
</dbReference>
<evidence type="ECO:0000313" key="4">
    <source>
        <dbReference type="Proteomes" id="UP000295075"/>
    </source>
</evidence>
<feature type="domain" description="AAA+ ATPase" evidence="2">
    <location>
        <begin position="596"/>
        <end position="790"/>
    </location>
</feature>